<dbReference type="Gene3D" id="3.40.50.10490">
    <property type="entry name" value="Glucose-6-phosphate isomerase like protein, domain 1"/>
    <property type="match status" value="1"/>
</dbReference>
<dbReference type="Gene3D" id="1.10.10.10">
    <property type="entry name" value="Winged helix-like DNA-binding domain superfamily/Winged helix DNA-binding domain"/>
    <property type="match status" value="1"/>
</dbReference>
<organism evidence="6 7">
    <name type="scientific">Paeniglutamicibacter psychrophenolicus</name>
    <dbReference type="NCBI Taxonomy" id="257454"/>
    <lineage>
        <taxon>Bacteria</taxon>
        <taxon>Bacillati</taxon>
        <taxon>Actinomycetota</taxon>
        <taxon>Actinomycetes</taxon>
        <taxon>Micrococcales</taxon>
        <taxon>Micrococcaceae</taxon>
        <taxon>Paeniglutamicibacter</taxon>
    </lineage>
</organism>
<keyword evidence="2 6" id="KW-0238">DNA-binding</keyword>
<proteinExistence type="predicted"/>
<dbReference type="Pfam" id="PF01418">
    <property type="entry name" value="HTH_6"/>
    <property type="match status" value="1"/>
</dbReference>
<accession>A0ABS4WI01</accession>
<dbReference type="PROSITE" id="PS51071">
    <property type="entry name" value="HTH_RPIR"/>
    <property type="match status" value="1"/>
</dbReference>
<reference evidence="6 7" key="1">
    <citation type="submission" date="2021-03" db="EMBL/GenBank/DDBJ databases">
        <title>Sequencing the genomes of 1000 actinobacteria strains.</title>
        <authorList>
            <person name="Klenk H.-P."/>
        </authorList>
    </citation>
    <scope>NUCLEOTIDE SEQUENCE [LARGE SCALE GENOMIC DNA]</scope>
    <source>
        <strain evidence="6 7">DSM 15454</strain>
    </source>
</reference>
<dbReference type="PROSITE" id="PS51464">
    <property type="entry name" value="SIS"/>
    <property type="match status" value="1"/>
</dbReference>
<evidence type="ECO:0000256" key="3">
    <source>
        <dbReference type="ARBA" id="ARBA00023163"/>
    </source>
</evidence>
<dbReference type="InterPro" id="IPR047640">
    <property type="entry name" value="RpiR-like"/>
</dbReference>
<gene>
    <name evidence="6" type="ORF">JOF46_003738</name>
</gene>
<keyword evidence="3" id="KW-0804">Transcription</keyword>
<feature type="domain" description="HTH rpiR-type" evidence="4">
    <location>
        <begin position="2"/>
        <end position="78"/>
    </location>
</feature>
<name>A0ABS4WI01_9MICC</name>
<dbReference type="SUPFAM" id="SSF46689">
    <property type="entry name" value="Homeodomain-like"/>
    <property type="match status" value="1"/>
</dbReference>
<dbReference type="EMBL" id="JAGIOE010000001">
    <property type="protein sequence ID" value="MBP2375826.1"/>
    <property type="molecule type" value="Genomic_DNA"/>
</dbReference>
<dbReference type="RefSeq" id="WP_209910013.1">
    <property type="nucleotide sequence ID" value="NZ_BAAAMI010000016.1"/>
</dbReference>
<evidence type="ECO:0000256" key="1">
    <source>
        <dbReference type="ARBA" id="ARBA00023015"/>
    </source>
</evidence>
<dbReference type="PANTHER" id="PTHR30514">
    <property type="entry name" value="GLUCOKINASE"/>
    <property type="match status" value="1"/>
</dbReference>
<dbReference type="PANTHER" id="PTHR30514:SF18">
    <property type="entry name" value="RPIR-FAMILY TRANSCRIPTIONAL REGULATOR"/>
    <property type="match status" value="1"/>
</dbReference>
<comment type="caution">
    <text evidence="6">The sequence shown here is derived from an EMBL/GenBank/DDBJ whole genome shotgun (WGS) entry which is preliminary data.</text>
</comment>
<protein>
    <submittedName>
        <fullName evidence="6">DNA-binding MurR/RpiR family transcriptional regulator</fullName>
    </submittedName>
</protein>
<dbReference type="InterPro" id="IPR001347">
    <property type="entry name" value="SIS_dom"/>
</dbReference>
<keyword evidence="1" id="KW-0805">Transcription regulation</keyword>
<evidence type="ECO:0000256" key="2">
    <source>
        <dbReference type="ARBA" id="ARBA00023125"/>
    </source>
</evidence>
<dbReference type="InterPro" id="IPR009057">
    <property type="entry name" value="Homeodomain-like_sf"/>
</dbReference>
<dbReference type="InterPro" id="IPR046348">
    <property type="entry name" value="SIS_dom_sf"/>
</dbReference>
<feature type="domain" description="SIS" evidence="5">
    <location>
        <begin position="125"/>
        <end position="262"/>
    </location>
</feature>
<evidence type="ECO:0000259" key="5">
    <source>
        <dbReference type="PROSITE" id="PS51464"/>
    </source>
</evidence>
<evidence type="ECO:0000313" key="7">
    <source>
        <dbReference type="Proteomes" id="UP000766570"/>
    </source>
</evidence>
<evidence type="ECO:0000313" key="6">
    <source>
        <dbReference type="EMBL" id="MBP2375826.1"/>
    </source>
</evidence>
<dbReference type="Proteomes" id="UP000766570">
    <property type="component" value="Unassembled WGS sequence"/>
</dbReference>
<dbReference type="GO" id="GO:0003677">
    <property type="term" value="F:DNA binding"/>
    <property type="evidence" value="ECO:0007669"/>
    <property type="project" value="UniProtKB-KW"/>
</dbReference>
<dbReference type="SUPFAM" id="SSF53697">
    <property type="entry name" value="SIS domain"/>
    <property type="match status" value="1"/>
</dbReference>
<sequence>MALIKAKIHDRMDTMTPAERKVARALLADYPSAGLTSAASLAKNAGTSTPTVLRLVSRLGLDGYPELQARLRDEITIDSRSPVHRAEQQPPEPMINPELGALVLPRRNLIDRIASMVPAAEFDRLVKVLVSQPRAVLISGGYFSSHLAEILAAQLDELIPNVSMTKEPFGRDCGKYLDLKKNSVVIVIDFRRYELESKKVAELARQRGATVVVITDHELSPSTEHADIVLPVPVEGIPFDSFVGLLVLIEAIVEATFKQTRETSMKRMKQWEQTFHIHRSFAEQPHPEEES</sequence>
<dbReference type="Pfam" id="PF01380">
    <property type="entry name" value="SIS"/>
    <property type="match status" value="1"/>
</dbReference>
<keyword evidence="7" id="KW-1185">Reference proteome</keyword>
<dbReference type="InterPro" id="IPR000281">
    <property type="entry name" value="HTH_RpiR"/>
</dbReference>
<dbReference type="InterPro" id="IPR036388">
    <property type="entry name" value="WH-like_DNA-bd_sf"/>
</dbReference>
<dbReference type="InterPro" id="IPR035472">
    <property type="entry name" value="RpiR-like_SIS"/>
</dbReference>
<evidence type="ECO:0000259" key="4">
    <source>
        <dbReference type="PROSITE" id="PS51071"/>
    </source>
</evidence>
<dbReference type="CDD" id="cd05013">
    <property type="entry name" value="SIS_RpiR"/>
    <property type="match status" value="1"/>
</dbReference>